<dbReference type="Proteomes" id="UP000287651">
    <property type="component" value="Unassembled WGS sequence"/>
</dbReference>
<comment type="caution">
    <text evidence="2">The sequence shown here is derived from an EMBL/GenBank/DDBJ whole genome shotgun (WGS) entry which is preliminary data.</text>
</comment>
<gene>
    <name evidence="2" type="ORF">B296_00058204</name>
</gene>
<organism evidence="2 3">
    <name type="scientific">Ensete ventricosum</name>
    <name type="common">Abyssinian banana</name>
    <name type="synonym">Musa ensete</name>
    <dbReference type="NCBI Taxonomy" id="4639"/>
    <lineage>
        <taxon>Eukaryota</taxon>
        <taxon>Viridiplantae</taxon>
        <taxon>Streptophyta</taxon>
        <taxon>Embryophyta</taxon>
        <taxon>Tracheophyta</taxon>
        <taxon>Spermatophyta</taxon>
        <taxon>Magnoliopsida</taxon>
        <taxon>Liliopsida</taxon>
        <taxon>Zingiberales</taxon>
        <taxon>Musaceae</taxon>
        <taxon>Ensete</taxon>
    </lineage>
</organism>
<proteinExistence type="predicted"/>
<evidence type="ECO:0000256" key="1">
    <source>
        <dbReference type="SAM" id="MobiDB-lite"/>
    </source>
</evidence>
<sequence>MTSGTHNHNSYKGGGVRRRGNTCRPCFLPRRKMSRNSYPIWFSGGVEDQVEPVLQHGDASEFNLVQVVLPKGTTISLQG</sequence>
<evidence type="ECO:0000313" key="3">
    <source>
        <dbReference type="Proteomes" id="UP000287651"/>
    </source>
</evidence>
<dbReference type="AlphaFoldDB" id="A0A426XNA9"/>
<dbReference type="EMBL" id="AMZH03019013">
    <property type="protein sequence ID" value="RRT40912.1"/>
    <property type="molecule type" value="Genomic_DNA"/>
</dbReference>
<reference evidence="2 3" key="1">
    <citation type="journal article" date="2014" name="Agronomy (Basel)">
        <title>A Draft Genome Sequence for Ensete ventricosum, the Drought-Tolerant Tree Against Hunger.</title>
        <authorList>
            <person name="Harrison J."/>
            <person name="Moore K.A."/>
            <person name="Paszkiewicz K."/>
            <person name="Jones T."/>
            <person name="Grant M."/>
            <person name="Ambacheew D."/>
            <person name="Muzemil S."/>
            <person name="Studholme D.J."/>
        </authorList>
    </citation>
    <scope>NUCLEOTIDE SEQUENCE [LARGE SCALE GENOMIC DNA]</scope>
</reference>
<protein>
    <submittedName>
        <fullName evidence="2">Uncharacterized protein</fullName>
    </submittedName>
</protein>
<feature type="compositionally biased region" description="Polar residues" evidence="1">
    <location>
        <begin position="1"/>
        <end position="10"/>
    </location>
</feature>
<evidence type="ECO:0000313" key="2">
    <source>
        <dbReference type="EMBL" id="RRT40912.1"/>
    </source>
</evidence>
<accession>A0A426XNA9</accession>
<feature type="region of interest" description="Disordered" evidence="1">
    <location>
        <begin position="1"/>
        <end position="23"/>
    </location>
</feature>
<name>A0A426XNA9_ENSVE</name>